<protein>
    <submittedName>
        <fullName evidence="8">ZCCHC9 protein</fullName>
    </submittedName>
</protein>
<keyword evidence="1" id="KW-0479">Metal-binding</keyword>
<evidence type="ECO:0000256" key="4">
    <source>
        <dbReference type="ARBA" id="ARBA00022833"/>
    </source>
</evidence>
<dbReference type="OrthoDB" id="3863715at2759"/>
<dbReference type="SUPFAM" id="SSF57756">
    <property type="entry name" value="Retrovirus zinc finger-like domains"/>
    <property type="match status" value="2"/>
</dbReference>
<dbReference type="GO" id="GO:0005730">
    <property type="term" value="C:nucleolus"/>
    <property type="evidence" value="ECO:0007669"/>
    <property type="project" value="TreeGrafter"/>
</dbReference>
<sequence>MTRFARGGAGNKKRPEEATPWNKLKQDLPGKPSAKKRLGKRTNVSVPTTTARADGDLRNKQREDNDSEQLDKQLQEVLVRTKRSEERRLKRIKKKTSSKVCYHCRQPGHEMSECPQMTGDVEQGTGICFRCGSTEHKSAKCAARNIPEQTGKRDLPFAKCFICGESGHLARACPDNPRGLYPNGGCCKHCGSVEHHQWQCPNNTALGESEVIQVSTMDNHTSADLEVIPRAKVKGQPPARKGPKIVKF</sequence>
<dbReference type="InterPro" id="IPR001878">
    <property type="entry name" value="Znf_CCHC"/>
</dbReference>
<evidence type="ECO:0000256" key="1">
    <source>
        <dbReference type="ARBA" id="ARBA00022723"/>
    </source>
</evidence>
<feature type="domain" description="CCHC-type" evidence="7">
    <location>
        <begin position="159"/>
        <end position="175"/>
    </location>
</feature>
<evidence type="ECO:0000259" key="7">
    <source>
        <dbReference type="PROSITE" id="PS50158"/>
    </source>
</evidence>
<dbReference type="PROSITE" id="PS50158">
    <property type="entry name" value="ZF_CCHC"/>
    <property type="match status" value="2"/>
</dbReference>
<proteinExistence type="predicted"/>
<keyword evidence="3 5" id="KW-0863">Zinc-finger</keyword>
<dbReference type="SMART" id="SM00343">
    <property type="entry name" value="ZnF_C2HC"/>
    <property type="match status" value="4"/>
</dbReference>
<dbReference type="Pfam" id="PF00098">
    <property type="entry name" value="zf-CCHC"/>
    <property type="match status" value="2"/>
</dbReference>
<feature type="compositionally biased region" description="Polar residues" evidence="6">
    <location>
        <begin position="42"/>
        <end position="51"/>
    </location>
</feature>
<dbReference type="AlphaFoldDB" id="A0A8J9ZIR7"/>
<keyword evidence="9" id="KW-1185">Reference proteome</keyword>
<evidence type="ECO:0000313" key="9">
    <source>
        <dbReference type="Proteomes" id="UP000838412"/>
    </source>
</evidence>
<accession>A0A8J9ZIR7</accession>
<dbReference type="InterPro" id="IPR042246">
    <property type="entry name" value="ZCCHC9"/>
</dbReference>
<feature type="domain" description="CCHC-type" evidence="7">
    <location>
        <begin position="101"/>
        <end position="116"/>
    </location>
</feature>
<feature type="compositionally biased region" description="Basic and acidic residues" evidence="6">
    <location>
        <begin position="53"/>
        <end position="70"/>
    </location>
</feature>
<dbReference type="GO" id="GO:0008270">
    <property type="term" value="F:zinc ion binding"/>
    <property type="evidence" value="ECO:0007669"/>
    <property type="project" value="UniProtKB-KW"/>
</dbReference>
<feature type="region of interest" description="Disordered" evidence="6">
    <location>
        <begin position="1"/>
        <end position="70"/>
    </location>
</feature>
<evidence type="ECO:0000256" key="5">
    <source>
        <dbReference type="PROSITE-ProRule" id="PRU00047"/>
    </source>
</evidence>
<dbReference type="EMBL" id="OV696687">
    <property type="protein sequence ID" value="CAH1255450.1"/>
    <property type="molecule type" value="Genomic_DNA"/>
</dbReference>
<keyword evidence="4" id="KW-0862">Zinc</keyword>
<reference evidence="8" key="1">
    <citation type="submission" date="2022-01" db="EMBL/GenBank/DDBJ databases">
        <authorList>
            <person name="Braso-Vives M."/>
        </authorList>
    </citation>
    <scope>NUCLEOTIDE SEQUENCE</scope>
</reference>
<dbReference type="FunFam" id="4.10.60.10:FF:000091">
    <property type="entry name" value="Zinc finger CCHC-type-containing 9"/>
    <property type="match status" value="1"/>
</dbReference>
<dbReference type="Proteomes" id="UP000838412">
    <property type="component" value="Chromosome 2"/>
</dbReference>
<evidence type="ECO:0000256" key="3">
    <source>
        <dbReference type="ARBA" id="ARBA00022771"/>
    </source>
</evidence>
<evidence type="ECO:0000256" key="6">
    <source>
        <dbReference type="SAM" id="MobiDB-lite"/>
    </source>
</evidence>
<dbReference type="PANTHER" id="PTHR46242:SF1">
    <property type="entry name" value="ZINC FINGER CCHC DOMAIN-CONTAINING PROTEIN 9"/>
    <property type="match status" value="1"/>
</dbReference>
<name>A0A8J9ZIR7_BRALA</name>
<evidence type="ECO:0000313" key="8">
    <source>
        <dbReference type="EMBL" id="CAH1255450.1"/>
    </source>
</evidence>
<dbReference type="GO" id="GO:0003676">
    <property type="term" value="F:nucleic acid binding"/>
    <property type="evidence" value="ECO:0007669"/>
    <property type="project" value="InterPro"/>
</dbReference>
<dbReference type="PANTHER" id="PTHR46242">
    <property type="entry name" value="ZINC FINGER CCHC DOMAIN-CONTAINING PROTEIN 9 ZCCHC9"/>
    <property type="match status" value="1"/>
</dbReference>
<dbReference type="InterPro" id="IPR036875">
    <property type="entry name" value="Znf_CCHC_sf"/>
</dbReference>
<dbReference type="Gene3D" id="4.10.60.10">
    <property type="entry name" value="Zinc finger, CCHC-type"/>
    <property type="match status" value="2"/>
</dbReference>
<organism evidence="8 9">
    <name type="scientific">Branchiostoma lanceolatum</name>
    <name type="common">Common lancelet</name>
    <name type="synonym">Amphioxus lanceolatum</name>
    <dbReference type="NCBI Taxonomy" id="7740"/>
    <lineage>
        <taxon>Eukaryota</taxon>
        <taxon>Metazoa</taxon>
        <taxon>Chordata</taxon>
        <taxon>Cephalochordata</taxon>
        <taxon>Leptocardii</taxon>
        <taxon>Amphioxiformes</taxon>
        <taxon>Branchiostomatidae</taxon>
        <taxon>Branchiostoma</taxon>
    </lineage>
</organism>
<keyword evidence="2" id="KW-0677">Repeat</keyword>
<gene>
    <name evidence="8" type="primary">ZCCHC9</name>
    <name evidence="8" type="ORF">BLAG_LOCUS14500</name>
</gene>
<evidence type="ECO:0000256" key="2">
    <source>
        <dbReference type="ARBA" id="ARBA00022737"/>
    </source>
</evidence>